<dbReference type="CDD" id="cd21311">
    <property type="entry name" value="CH_dFLNA-like_rpt1"/>
    <property type="match status" value="1"/>
</dbReference>
<dbReference type="SMART" id="SM00557">
    <property type="entry name" value="IG_FLMN"/>
    <property type="match status" value="17"/>
</dbReference>
<dbReference type="FunFam" id="2.60.40.10:FF:000140">
    <property type="entry name" value="FiLamiN (Actin binding protein) homolog"/>
    <property type="match status" value="3"/>
</dbReference>
<dbReference type="InterPro" id="IPR001298">
    <property type="entry name" value="Filamin/ABP280_rpt"/>
</dbReference>
<feature type="repeat" description="Filamin" evidence="4">
    <location>
        <begin position="1957"/>
        <end position="2045"/>
    </location>
</feature>
<keyword evidence="2" id="KW-0677">Repeat</keyword>
<evidence type="ECO:0000256" key="3">
    <source>
        <dbReference type="ARBA" id="ARBA00023203"/>
    </source>
</evidence>
<reference evidence="7" key="1">
    <citation type="submission" date="2021-02" db="EMBL/GenBank/DDBJ databases">
        <authorList>
            <person name="Nowell W R."/>
        </authorList>
    </citation>
    <scope>NUCLEOTIDE SEQUENCE</scope>
</reference>
<dbReference type="PANTHER" id="PTHR38537:SF8">
    <property type="entry name" value="FILAMIN-A"/>
    <property type="match status" value="1"/>
</dbReference>
<dbReference type="EMBL" id="CAJNOQ010000604">
    <property type="protein sequence ID" value="CAF0819768.1"/>
    <property type="molecule type" value="Genomic_DNA"/>
</dbReference>
<dbReference type="PROSITE" id="PS50021">
    <property type="entry name" value="CH"/>
    <property type="match status" value="2"/>
</dbReference>
<evidence type="ECO:0000313" key="7">
    <source>
        <dbReference type="EMBL" id="CAF0819768.1"/>
    </source>
</evidence>
<dbReference type="PANTHER" id="PTHR38537">
    <property type="entry name" value="JITTERBUG, ISOFORM N"/>
    <property type="match status" value="1"/>
</dbReference>
<feature type="compositionally biased region" description="Polar residues" evidence="5">
    <location>
        <begin position="630"/>
        <end position="642"/>
    </location>
</feature>
<dbReference type="InterPro" id="IPR001589">
    <property type="entry name" value="Actinin_actin-bd_CS"/>
</dbReference>
<dbReference type="Proteomes" id="UP000681722">
    <property type="component" value="Unassembled WGS sequence"/>
</dbReference>
<feature type="domain" description="Calponin-homology (CH)" evidence="6">
    <location>
        <begin position="190"/>
        <end position="294"/>
    </location>
</feature>
<feature type="repeat" description="Filamin" evidence="4">
    <location>
        <begin position="301"/>
        <end position="408"/>
    </location>
</feature>
<dbReference type="SMART" id="SM00033">
    <property type="entry name" value="CH"/>
    <property type="match status" value="2"/>
</dbReference>
<feature type="repeat" description="Filamin" evidence="4">
    <location>
        <begin position="2048"/>
        <end position="2140"/>
    </location>
</feature>
<gene>
    <name evidence="7" type="ORF">GPM918_LOCUS4483</name>
    <name evidence="8" type="ORF">SRO942_LOCUS4484</name>
</gene>
<feature type="repeat" description="Filamin" evidence="4">
    <location>
        <begin position="1065"/>
        <end position="1143"/>
    </location>
</feature>
<dbReference type="FunFam" id="1.10.418.10:FF:000006">
    <property type="entry name" value="Filamin-B isoform A"/>
    <property type="match status" value="1"/>
</dbReference>
<dbReference type="PROSITE" id="PS50194">
    <property type="entry name" value="FILAMIN_REPEAT"/>
    <property type="match status" value="16"/>
</dbReference>
<feature type="repeat" description="Filamin" evidence="4">
    <location>
        <begin position="1676"/>
        <end position="1771"/>
    </location>
</feature>
<dbReference type="EMBL" id="CAJOBC010000604">
    <property type="protein sequence ID" value="CAF3606133.1"/>
    <property type="molecule type" value="Genomic_DNA"/>
</dbReference>
<keyword evidence="9" id="KW-1185">Reference proteome</keyword>
<dbReference type="Proteomes" id="UP000663829">
    <property type="component" value="Unassembled WGS sequence"/>
</dbReference>
<evidence type="ECO:0000259" key="6">
    <source>
        <dbReference type="PROSITE" id="PS50021"/>
    </source>
</evidence>
<feature type="repeat" description="Filamin" evidence="4">
    <location>
        <begin position="969"/>
        <end position="1064"/>
    </location>
</feature>
<feature type="repeat" description="Filamin" evidence="4">
    <location>
        <begin position="1326"/>
        <end position="1410"/>
    </location>
</feature>
<feature type="compositionally biased region" description="Polar residues" evidence="5">
    <location>
        <begin position="650"/>
        <end position="660"/>
    </location>
</feature>
<dbReference type="GO" id="GO:0030036">
    <property type="term" value="P:actin cytoskeleton organization"/>
    <property type="evidence" value="ECO:0007669"/>
    <property type="project" value="InterPro"/>
</dbReference>
<dbReference type="Gene3D" id="2.60.40.10">
    <property type="entry name" value="Immunoglobulins"/>
    <property type="match status" value="17"/>
</dbReference>
<dbReference type="InterPro" id="IPR014756">
    <property type="entry name" value="Ig_E-set"/>
</dbReference>
<protein>
    <recommendedName>
        <fullName evidence="6">Calponin-homology (CH) domain-containing protein</fullName>
    </recommendedName>
</protein>
<evidence type="ECO:0000256" key="4">
    <source>
        <dbReference type="PROSITE-ProRule" id="PRU00087"/>
    </source>
</evidence>
<keyword evidence="3" id="KW-0009">Actin-binding</keyword>
<feature type="region of interest" description="Disordered" evidence="5">
    <location>
        <begin position="1272"/>
        <end position="1301"/>
    </location>
</feature>
<feature type="repeat" description="Filamin" evidence="4">
    <location>
        <begin position="1867"/>
        <end position="1959"/>
    </location>
</feature>
<comment type="similarity">
    <text evidence="1">Belongs to the filamin family.</text>
</comment>
<dbReference type="FunFam" id="2.60.40.10:FF:000007">
    <property type="entry name" value="Filamin-B isoform C"/>
    <property type="match status" value="1"/>
</dbReference>
<dbReference type="InterPro" id="IPR017868">
    <property type="entry name" value="Filamin/ABP280_repeat-like"/>
</dbReference>
<feature type="domain" description="Calponin-homology (CH)" evidence="6">
    <location>
        <begin position="64"/>
        <end position="170"/>
    </location>
</feature>
<feature type="repeat" description="Filamin" evidence="4">
    <location>
        <begin position="778"/>
        <end position="869"/>
    </location>
</feature>
<comment type="caution">
    <text evidence="7">The sequence shown here is derived from an EMBL/GenBank/DDBJ whole genome shotgun (WGS) entry which is preliminary data.</text>
</comment>
<dbReference type="OrthoDB" id="18740at2759"/>
<evidence type="ECO:0000256" key="2">
    <source>
        <dbReference type="ARBA" id="ARBA00022737"/>
    </source>
</evidence>
<evidence type="ECO:0000313" key="9">
    <source>
        <dbReference type="Proteomes" id="UP000663829"/>
    </source>
</evidence>
<proteinExistence type="inferred from homology"/>
<dbReference type="InterPro" id="IPR044801">
    <property type="entry name" value="Filamin"/>
</dbReference>
<dbReference type="FunFam" id="1.10.418.10:FF:000008">
    <property type="entry name" value="Filamin-B isoform C"/>
    <property type="match status" value="1"/>
</dbReference>
<evidence type="ECO:0000256" key="1">
    <source>
        <dbReference type="ARBA" id="ARBA00009238"/>
    </source>
</evidence>
<dbReference type="FunFam" id="2.60.40.10:FF:000001">
    <property type="entry name" value="Filamin-C isoform b"/>
    <property type="match status" value="4"/>
</dbReference>
<dbReference type="InterPro" id="IPR001715">
    <property type="entry name" value="CH_dom"/>
</dbReference>
<feature type="repeat" description="Filamin" evidence="4">
    <location>
        <begin position="410"/>
        <end position="508"/>
    </location>
</feature>
<dbReference type="SUPFAM" id="SSF81296">
    <property type="entry name" value="E set domains"/>
    <property type="match status" value="17"/>
</dbReference>
<dbReference type="Pfam" id="PF00307">
    <property type="entry name" value="CH"/>
    <property type="match status" value="2"/>
</dbReference>
<name>A0A813U7E5_9BILA</name>
<sequence length="2180" mass="238107">MYNQPNGYSTDFGGGGGVLPNNQIIQQNEQEGEQLLEEDEFGRTEEEFDEDMQRELADDAPWKKIQQNTFTRWANEHLKLVNRHVDDLQTDFSDGLNLIALIEVLSQKKLPKHNRRPNFRSQKLENVSVVLDFLENTERIRLVNIDATHIVDGKLKLILGLIWTLILHYSISLPMWEFEQPDGQNQGRDATPKQKLMNWVQGKLPPELPITNFTSDWNDGRAIGALVDACAPGLYPDWADRDPRNALANAKEAMDLAEQWLGIPQLIQPQEMINPKVDEQSMMTYLSQYPSAKLKPGAPVKPKTNSARVRCYGKGIGYLLFLPGIEPTGNNVDAPAKFHVETFAAGKGNVDVIVINPKGQKEKCDIEFRNDKNQTYDCTYYPTMEGQYKVIVKFAGQEVPKSPFSPYIEGKSGDASQCKVHGPGLEPTGVMVDKPTWFEVDATNAGNGLVEVVLIDPRGRQDVVPISVKPLGNGKFRCEYVAREPGLHSVNIFFAGKPIPQSPYGVNVSSSSSISSSLSSVVLEHNYQSVPISSLDLSIKPKWNYDSGYGDLFDKQNPQSFVCGGTPHPVRHTDHLGRHHAIKDHSLTPRSELQSPFEPIRVVTMTPIVPLDITEHKNTNFGFEQEKESTLTNSDRQNIVSENDSEHTYNDSLNSEKSFVSNRNSSYAPTTLSVNSQYYIVDKASDAKKCRAFGRGIQPKGVRTGDVAEFRVVTKDAGEGAMKATVIGPDNNEIPCRVTKANNTTYECGYVPNRVGPHTVNITYGGAHIPKSPFPVYVGPYKDSRIRAYGPGLEGGVVGFPADFMVETNGETGSLGFSIEGPSQARIECHDNGDGSAKVRYWPTIPGEYAIHILCNDEDIPNSPFMAWIEPPGNFDPTKVKAFGPGIEPSGQIIGKPTEFTVDTHSAGEAPLRVQAIDQEYQPVDVQVMNNGNGTFKCKYTPRHPIRHSIMVDYGGVAIPNSPFKVWPTEPSNPSKVKVYGPGVERGVKMNIPTHFTVDCKEAGPGDISIALTDTRNQDVPFTIDDNQDGTFTISYTPKLPGLHCISVLFGESEIPISPIKVNVEPSIDVDKIRVEGLDTIPIVGQPAQLTLNTQAAGPLPPNAVKGRIKNPSGNFQDAIVTPAHNGYNLRFNVPEPGQYVVEPEVCSLPLHPIILTAVEPLDPSKVRAFGPGLSQGTVNKPADFIVDTKNAGNGQLGVTVEGPSESKIDYQDNNDGSCRVTYHPTVAGNYNINILYEGKHIPGSPFRAAVRPDLDTRGILCYGPGLDKKVDDNDDRYSRASTATNHNYRHSSSHDHERKSFISSGSTLSSLIGHTPLDPYTSSKSLNSGVFLESPTEFTVDARSVTGSGTGKVECLLTSPSGRVVRCPVKNIGDGTYQVQYAPYEAGMHQLDVTYENIPVPGSPFRISAIPGCDPTRVRAYGPGLENATTNEATTFTIETKGAGQGSLGLAIEGPSEAKMICRDNQDGTCIMEYLPVCSPFRVNVRDRLDANKVNVKMPQTMRANSQQEILIDGQAAGPGSPTVDITDVHGRRKPANIRPRGEGIYVAEFTPATEGQHRVDISWSDNPIPRSPYNVQILPHFEPHKVIVDGPGIRSGVPASLPTNFRIDTREAGFEHLDILIKNPEGLLVPNKIIDNKDGTYGVHYRPEDVGRYTINVNYGGIPVNNSPFNVKVDPIGDPSKCHISGPGISPHIQVGEEYTITVDTHEAGPGAVTCRIRSTHGNDLDIDIVDNQDGTFNIFYTPHNPGNYTIKIKFGGQDIPGGDLMVTAGEDKYDRDHIQDTLISRHVPSQYRPVDFRLPVGGGHLGDITAVVRTPTGKMHTPGIEDNQDGTVSIKYQPSEIGLHELDVFYQGQPIAGSPFKFHVDQVQTGYVTAYGPGLSHGVCNEPCNFRIVTKDAGSGGLAVAVEGPSKAEIQCKDNKDGTCDVTYWPTAPGEYTITVKFADKHIVGSPFTAKITGEPRKRSQVMVGNQSEVSLRVMETDINELHATIRSPSGIEEPCLLKRLTNGSLGISFIPKETGDHLVNVYRDGKHIKNSPFRIHVGSSEIGDASKVRVFGQGLQEGYANQTNDFTVVTRDAGYGGLSLSIEGPSKADIECHDNEDGSCLVTYKPTEPGIYIINIKFADKHVPGSPFTVKVGGQGSGRLKESIIRDRKAAEITHIGSQCELSLKIPGKLTA</sequence>
<dbReference type="PROSITE" id="PS00019">
    <property type="entry name" value="ACTININ_1"/>
    <property type="match status" value="1"/>
</dbReference>
<feature type="repeat" description="Filamin" evidence="4">
    <location>
        <begin position="1411"/>
        <end position="1579"/>
    </location>
</feature>
<dbReference type="GO" id="GO:0051015">
    <property type="term" value="F:actin filament binding"/>
    <property type="evidence" value="ECO:0007669"/>
    <property type="project" value="InterPro"/>
</dbReference>
<dbReference type="InterPro" id="IPR036872">
    <property type="entry name" value="CH_dom_sf"/>
</dbReference>
<feature type="region of interest" description="Disordered" evidence="5">
    <location>
        <begin position="626"/>
        <end position="660"/>
    </location>
</feature>
<feature type="repeat" description="Filamin" evidence="4">
    <location>
        <begin position="682"/>
        <end position="778"/>
    </location>
</feature>
<feature type="repeat" description="Filamin" evidence="4">
    <location>
        <begin position="1580"/>
        <end position="1675"/>
    </location>
</feature>
<feature type="repeat" description="Filamin" evidence="4">
    <location>
        <begin position="1159"/>
        <end position="1251"/>
    </location>
</feature>
<accession>A0A813U7E5</accession>
<feature type="repeat" description="Filamin" evidence="4">
    <location>
        <begin position="1795"/>
        <end position="1867"/>
    </location>
</feature>
<dbReference type="Pfam" id="PF00630">
    <property type="entry name" value="Filamin"/>
    <property type="match status" value="16"/>
</dbReference>
<dbReference type="InterPro" id="IPR013783">
    <property type="entry name" value="Ig-like_fold"/>
</dbReference>
<organism evidence="7 9">
    <name type="scientific">Didymodactylos carnosus</name>
    <dbReference type="NCBI Taxonomy" id="1234261"/>
    <lineage>
        <taxon>Eukaryota</taxon>
        <taxon>Metazoa</taxon>
        <taxon>Spiralia</taxon>
        <taxon>Gnathifera</taxon>
        <taxon>Rotifera</taxon>
        <taxon>Eurotatoria</taxon>
        <taxon>Bdelloidea</taxon>
        <taxon>Philodinida</taxon>
        <taxon>Philodinidae</taxon>
        <taxon>Didymodactylos</taxon>
    </lineage>
</organism>
<evidence type="ECO:0000313" key="8">
    <source>
        <dbReference type="EMBL" id="CAF3606133.1"/>
    </source>
</evidence>
<feature type="region of interest" description="Disordered" evidence="5">
    <location>
        <begin position="1"/>
        <end position="22"/>
    </location>
</feature>
<dbReference type="Gene3D" id="1.10.418.10">
    <property type="entry name" value="Calponin-like domain"/>
    <property type="match status" value="2"/>
</dbReference>
<evidence type="ECO:0000256" key="5">
    <source>
        <dbReference type="SAM" id="MobiDB-lite"/>
    </source>
</evidence>
<feature type="repeat" description="Filamin" evidence="4">
    <location>
        <begin position="872"/>
        <end position="968"/>
    </location>
</feature>
<dbReference type="SUPFAM" id="SSF47576">
    <property type="entry name" value="Calponin-homology domain, CH-domain"/>
    <property type="match status" value="1"/>
</dbReference>